<dbReference type="Proteomes" id="UP000199012">
    <property type="component" value="Unassembled WGS sequence"/>
</dbReference>
<evidence type="ECO:0008006" key="3">
    <source>
        <dbReference type="Google" id="ProtNLM"/>
    </source>
</evidence>
<dbReference type="Gene3D" id="3.40.50.300">
    <property type="entry name" value="P-loop containing nucleotide triphosphate hydrolases"/>
    <property type="match status" value="1"/>
</dbReference>
<dbReference type="SUPFAM" id="SSF52540">
    <property type="entry name" value="P-loop containing nucleoside triphosphate hydrolases"/>
    <property type="match status" value="1"/>
</dbReference>
<gene>
    <name evidence="1" type="ORF">SAMN05421867_12142</name>
</gene>
<reference evidence="1 2" key="1">
    <citation type="submission" date="2016-10" db="EMBL/GenBank/DDBJ databases">
        <authorList>
            <person name="de Groot N.N."/>
        </authorList>
    </citation>
    <scope>NUCLEOTIDE SEQUENCE [LARGE SCALE GENOMIC DNA]</scope>
    <source>
        <strain evidence="1 2">CGMCC 4.6945</strain>
    </source>
</reference>
<dbReference type="AlphaFoldDB" id="A0A1I1AQH7"/>
<accession>A0A1I1AQH7</accession>
<protein>
    <recommendedName>
        <fullName evidence="3">MinD-like ATPase involved in chromosome partitioning or flagellar assembly</fullName>
    </recommendedName>
</protein>
<keyword evidence="2" id="KW-1185">Reference proteome</keyword>
<dbReference type="STRING" id="988821.SAMN05421867_12142"/>
<dbReference type="InterPro" id="IPR027417">
    <property type="entry name" value="P-loop_NTPase"/>
</dbReference>
<dbReference type="RefSeq" id="WP_090034923.1">
    <property type="nucleotide sequence ID" value="NZ_BONM01000014.1"/>
</dbReference>
<evidence type="ECO:0000313" key="2">
    <source>
        <dbReference type="Proteomes" id="UP000199012"/>
    </source>
</evidence>
<organism evidence="1 2">
    <name type="scientific">Cellulomonas marina</name>
    <dbReference type="NCBI Taxonomy" id="988821"/>
    <lineage>
        <taxon>Bacteria</taxon>
        <taxon>Bacillati</taxon>
        <taxon>Actinomycetota</taxon>
        <taxon>Actinomycetes</taxon>
        <taxon>Micrococcales</taxon>
        <taxon>Cellulomonadaceae</taxon>
        <taxon>Cellulomonas</taxon>
    </lineage>
</organism>
<evidence type="ECO:0000313" key="1">
    <source>
        <dbReference type="EMBL" id="SFB40281.1"/>
    </source>
</evidence>
<dbReference type="OrthoDB" id="5243870at2"/>
<dbReference type="EMBL" id="FOKA01000021">
    <property type="protein sequence ID" value="SFB40281.1"/>
    <property type="molecule type" value="Genomic_DNA"/>
</dbReference>
<sequence length="260" mass="27618">MALIAIASAKGAPGCTTSAIALTAAWPRPALLVEADVAGSSVLPGFYQGQLPHDRGLRQLAIAHSHGELTQHQLRENTLPIFDGAEDRYFLPGIPEAASAPSLRDLWGPLASLLAALESGGVDVILDLGRLHSPVDPREAILTVADLVLVTTGSRLPDIYATRALVNARVETAARQVTNHALLVIGAGRPYPESEISKQIGLASVGALAWDPVSAEVYSVGAKTTRKFDRSHLARTALTVAHEASRRIARRRTDLGTEER</sequence>
<proteinExistence type="predicted"/>
<name>A0A1I1AQH7_9CELL</name>